<dbReference type="EMBL" id="JAHRIP010057864">
    <property type="protein sequence ID" value="MEQ2303582.1"/>
    <property type="molecule type" value="Genomic_DNA"/>
</dbReference>
<accession>A0ABV0ZBI0</accession>
<evidence type="ECO:0000313" key="1">
    <source>
        <dbReference type="EMBL" id="MEQ2303582.1"/>
    </source>
</evidence>
<protein>
    <submittedName>
        <fullName evidence="1">Uncharacterized protein</fullName>
    </submittedName>
</protein>
<evidence type="ECO:0000313" key="2">
    <source>
        <dbReference type="Proteomes" id="UP001469553"/>
    </source>
</evidence>
<proteinExistence type="predicted"/>
<comment type="caution">
    <text evidence="1">The sequence shown here is derived from an EMBL/GenBank/DDBJ whole genome shotgun (WGS) entry which is preliminary data.</text>
</comment>
<gene>
    <name evidence="1" type="ORF">AMECASPLE_018436</name>
</gene>
<sequence>MVTSGKNHDLISFFIFLTKESTGVVHPWLKIHNRHINWTDSGIEARPKNHRAPSPAKLSCCGKDLTSSNEPSSTINSKLTTLFSYTLSITPTQQAITSLLLSASPDPSNGSSPYSTLLCTYHK</sequence>
<organism evidence="1 2">
    <name type="scientific">Ameca splendens</name>
    <dbReference type="NCBI Taxonomy" id="208324"/>
    <lineage>
        <taxon>Eukaryota</taxon>
        <taxon>Metazoa</taxon>
        <taxon>Chordata</taxon>
        <taxon>Craniata</taxon>
        <taxon>Vertebrata</taxon>
        <taxon>Euteleostomi</taxon>
        <taxon>Actinopterygii</taxon>
        <taxon>Neopterygii</taxon>
        <taxon>Teleostei</taxon>
        <taxon>Neoteleostei</taxon>
        <taxon>Acanthomorphata</taxon>
        <taxon>Ovalentaria</taxon>
        <taxon>Atherinomorphae</taxon>
        <taxon>Cyprinodontiformes</taxon>
        <taxon>Goodeidae</taxon>
        <taxon>Ameca</taxon>
    </lineage>
</organism>
<name>A0ABV0ZBI0_9TELE</name>
<keyword evidence="2" id="KW-1185">Reference proteome</keyword>
<dbReference type="Proteomes" id="UP001469553">
    <property type="component" value="Unassembled WGS sequence"/>
</dbReference>
<reference evidence="1 2" key="1">
    <citation type="submission" date="2021-06" db="EMBL/GenBank/DDBJ databases">
        <authorList>
            <person name="Palmer J.M."/>
        </authorList>
    </citation>
    <scope>NUCLEOTIDE SEQUENCE [LARGE SCALE GENOMIC DNA]</scope>
    <source>
        <strain evidence="1 2">AS_MEX2019</strain>
        <tissue evidence="1">Muscle</tissue>
    </source>
</reference>